<accession>A0A4S8LVC9</accession>
<keyword evidence="2" id="KW-0812">Transmembrane</keyword>
<dbReference type="Proteomes" id="UP000297245">
    <property type="component" value="Unassembled WGS sequence"/>
</dbReference>
<evidence type="ECO:0000256" key="1">
    <source>
        <dbReference type="SAM" id="MobiDB-lite"/>
    </source>
</evidence>
<keyword evidence="4" id="KW-1185">Reference proteome</keyword>
<name>A0A4S8LVC9_DENBC</name>
<feature type="compositionally biased region" description="Polar residues" evidence="1">
    <location>
        <begin position="146"/>
        <end position="156"/>
    </location>
</feature>
<evidence type="ECO:0000256" key="2">
    <source>
        <dbReference type="SAM" id="Phobius"/>
    </source>
</evidence>
<evidence type="ECO:0000313" key="4">
    <source>
        <dbReference type="Proteomes" id="UP000297245"/>
    </source>
</evidence>
<reference evidence="3 4" key="1">
    <citation type="journal article" date="2019" name="Nat. Ecol. Evol.">
        <title>Megaphylogeny resolves global patterns of mushroom evolution.</title>
        <authorList>
            <person name="Varga T."/>
            <person name="Krizsan K."/>
            <person name="Foldi C."/>
            <person name="Dima B."/>
            <person name="Sanchez-Garcia M."/>
            <person name="Sanchez-Ramirez S."/>
            <person name="Szollosi G.J."/>
            <person name="Szarkandi J.G."/>
            <person name="Papp V."/>
            <person name="Albert L."/>
            <person name="Andreopoulos W."/>
            <person name="Angelini C."/>
            <person name="Antonin V."/>
            <person name="Barry K.W."/>
            <person name="Bougher N.L."/>
            <person name="Buchanan P."/>
            <person name="Buyck B."/>
            <person name="Bense V."/>
            <person name="Catcheside P."/>
            <person name="Chovatia M."/>
            <person name="Cooper J."/>
            <person name="Damon W."/>
            <person name="Desjardin D."/>
            <person name="Finy P."/>
            <person name="Geml J."/>
            <person name="Haridas S."/>
            <person name="Hughes K."/>
            <person name="Justo A."/>
            <person name="Karasinski D."/>
            <person name="Kautmanova I."/>
            <person name="Kiss B."/>
            <person name="Kocsube S."/>
            <person name="Kotiranta H."/>
            <person name="LaButti K.M."/>
            <person name="Lechner B.E."/>
            <person name="Liimatainen K."/>
            <person name="Lipzen A."/>
            <person name="Lukacs Z."/>
            <person name="Mihaltcheva S."/>
            <person name="Morgado L.N."/>
            <person name="Niskanen T."/>
            <person name="Noordeloos M.E."/>
            <person name="Ohm R.A."/>
            <person name="Ortiz-Santana B."/>
            <person name="Ovrebo C."/>
            <person name="Racz N."/>
            <person name="Riley R."/>
            <person name="Savchenko A."/>
            <person name="Shiryaev A."/>
            <person name="Soop K."/>
            <person name="Spirin V."/>
            <person name="Szebenyi C."/>
            <person name="Tomsovsky M."/>
            <person name="Tulloss R.E."/>
            <person name="Uehling J."/>
            <person name="Grigoriev I.V."/>
            <person name="Vagvolgyi C."/>
            <person name="Papp T."/>
            <person name="Martin F.M."/>
            <person name="Miettinen O."/>
            <person name="Hibbett D.S."/>
            <person name="Nagy L.G."/>
        </authorList>
    </citation>
    <scope>NUCLEOTIDE SEQUENCE [LARGE SCALE GENOMIC DNA]</scope>
    <source>
        <strain evidence="3 4">CBS 962.96</strain>
    </source>
</reference>
<feature type="transmembrane region" description="Helical" evidence="2">
    <location>
        <begin position="6"/>
        <end position="30"/>
    </location>
</feature>
<dbReference type="OrthoDB" id="2652955at2759"/>
<feature type="region of interest" description="Disordered" evidence="1">
    <location>
        <begin position="136"/>
        <end position="156"/>
    </location>
</feature>
<proteinExistence type="predicted"/>
<sequence length="196" mass="22061">MHVACGHILTLLSTYYTLCLLLFDIFRLYFYDYVHFNIAKMEKTLKSELLTEGMTKEDHVLVGGIEDSNAPKPSMPICTFYPDTSRWTHKPKFKLNLRKLLSWEGLLCLLERLLATSPAGVSFSAGKHLHFSYADDSPSNKKAKTTMPQPQPVTDSNSLDLIERSNLIIVFIGDSFMSETCIARVTASGIQFQGES</sequence>
<dbReference type="EMBL" id="ML179245">
    <property type="protein sequence ID" value="THU93579.1"/>
    <property type="molecule type" value="Genomic_DNA"/>
</dbReference>
<organism evidence="3 4">
    <name type="scientific">Dendrothele bispora (strain CBS 962.96)</name>
    <dbReference type="NCBI Taxonomy" id="1314807"/>
    <lineage>
        <taxon>Eukaryota</taxon>
        <taxon>Fungi</taxon>
        <taxon>Dikarya</taxon>
        <taxon>Basidiomycota</taxon>
        <taxon>Agaricomycotina</taxon>
        <taxon>Agaricomycetes</taxon>
        <taxon>Agaricomycetidae</taxon>
        <taxon>Agaricales</taxon>
        <taxon>Agaricales incertae sedis</taxon>
        <taxon>Dendrothele</taxon>
    </lineage>
</organism>
<evidence type="ECO:0000313" key="3">
    <source>
        <dbReference type="EMBL" id="THU93579.1"/>
    </source>
</evidence>
<keyword evidence="2" id="KW-1133">Transmembrane helix</keyword>
<keyword evidence="2" id="KW-0472">Membrane</keyword>
<protein>
    <submittedName>
        <fullName evidence="3">Uncharacterized protein</fullName>
    </submittedName>
</protein>
<dbReference type="AlphaFoldDB" id="A0A4S8LVC9"/>
<gene>
    <name evidence="3" type="ORF">K435DRAFT_799566</name>
</gene>